<dbReference type="KEGG" id="jre:109000652"/>
<feature type="region of interest" description="Disordered" evidence="7">
    <location>
        <begin position="21"/>
        <end position="84"/>
    </location>
</feature>
<comment type="subcellular location">
    <subcellularLocation>
        <location evidence="6">Nucleus</location>
    </subcellularLocation>
</comment>
<dbReference type="PANTHER" id="PTHR31500">
    <property type="entry name" value="AT-HOOK MOTIF NUCLEAR-LOCALIZED PROTEIN 9"/>
    <property type="match status" value="1"/>
</dbReference>
<evidence type="ECO:0000256" key="3">
    <source>
        <dbReference type="ARBA" id="ARBA00023125"/>
    </source>
</evidence>
<keyword evidence="9" id="KW-1185">Reference proteome</keyword>
<accession>A0A2I4FNC1</accession>
<feature type="domain" description="PPC" evidence="8">
    <location>
        <begin position="101"/>
        <end position="240"/>
    </location>
</feature>
<dbReference type="Gene3D" id="3.30.1330.80">
    <property type="entry name" value="Hypothetical protein, similar to alpha- acetolactate decarboxylase, domain 2"/>
    <property type="match status" value="1"/>
</dbReference>
<dbReference type="SUPFAM" id="SSF117856">
    <property type="entry name" value="AF0104/ALDC/Ptd012-like"/>
    <property type="match status" value="1"/>
</dbReference>
<sequence>MDDMNNSSVVEQQRVVVAVEEPEMGGEGSGPVVLGLSGPIGLEEVGKRRRGRPRKYEVAGKKVGPVSESPSKRSRGRGRPRGSGKLQALASLGAFAADTAGGNFTPHVVPIQTGEDIVSKISSLSQKGPRAVCILSATGLVSSVVIHKPGSPGGILRYEGRFEILSLSGSYTFGETGGVHRKNGLLSVSLAEPDGRVFGGGIAGALIAAGPTQLIIASFKQNINKEIRRKHSHTDQKKRKHSVESNDAASIPRVSDTGRVPKRIAKMSDGDDSCTTPTSALLESVYGRAFDILAMKQNMTSASSLHSADQNASHPLQQMSDQIASPNINACIPRI</sequence>
<dbReference type="Pfam" id="PF03479">
    <property type="entry name" value="PCC"/>
    <property type="match status" value="1"/>
</dbReference>
<dbReference type="GeneID" id="109000652"/>
<evidence type="ECO:0000256" key="5">
    <source>
        <dbReference type="ARBA" id="ARBA00023242"/>
    </source>
</evidence>
<feature type="compositionally biased region" description="Basic residues" evidence="7">
    <location>
        <begin position="228"/>
        <end position="241"/>
    </location>
</feature>
<evidence type="ECO:0000256" key="7">
    <source>
        <dbReference type="SAM" id="MobiDB-lite"/>
    </source>
</evidence>
<comment type="domain">
    <text evidence="6">The PPC domain mediates interactions between AHL proteins.</text>
</comment>
<evidence type="ECO:0000313" key="10">
    <source>
        <dbReference type="RefSeq" id="XP_018833149.1"/>
    </source>
</evidence>
<dbReference type="InterPro" id="IPR039605">
    <property type="entry name" value="AHL"/>
</dbReference>
<reference evidence="10 11" key="1">
    <citation type="submission" date="2025-04" db="UniProtKB">
        <authorList>
            <consortium name="RefSeq"/>
        </authorList>
    </citation>
    <scope>IDENTIFICATION</scope>
    <source>
        <tissue evidence="10 11">Leaves</tissue>
    </source>
</reference>
<name>A0A2I4FNC1_JUGRE</name>
<evidence type="ECO:0000256" key="4">
    <source>
        <dbReference type="ARBA" id="ARBA00023163"/>
    </source>
</evidence>
<dbReference type="GO" id="GO:0003680">
    <property type="term" value="F:minor groove of adenine-thymine-rich DNA binding"/>
    <property type="evidence" value="ECO:0007669"/>
    <property type="project" value="UniProtKB-UniRule"/>
</dbReference>
<keyword evidence="5 6" id="KW-0539">Nucleus</keyword>
<evidence type="ECO:0000313" key="11">
    <source>
        <dbReference type="RefSeq" id="XP_018833150.1"/>
    </source>
</evidence>
<dbReference type="CDD" id="cd11378">
    <property type="entry name" value="DUF296"/>
    <property type="match status" value="1"/>
</dbReference>
<dbReference type="InterPro" id="IPR005175">
    <property type="entry name" value="PPC_dom"/>
</dbReference>
<feature type="region of interest" description="Disordered" evidence="7">
    <location>
        <begin position="304"/>
        <end position="325"/>
    </location>
</feature>
<dbReference type="Proteomes" id="UP000235220">
    <property type="component" value="Chromosome 14"/>
</dbReference>
<dbReference type="RefSeq" id="XP_018833150.1">
    <property type="nucleotide sequence ID" value="XM_018977605.2"/>
</dbReference>
<feature type="region of interest" description="Disordered" evidence="7">
    <location>
        <begin position="228"/>
        <end position="255"/>
    </location>
</feature>
<evidence type="ECO:0000259" key="8">
    <source>
        <dbReference type="PROSITE" id="PS51742"/>
    </source>
</evidence>
<protein>
    <recommendedName>
        <fullName evidence="6">AT-hook motif nuclear-localized protein</fullName>
    </recommendedName>
</protein>
<dbReference type="RefSeq" id="XP_018833149.1">
    <property type="nucleotide sequence ID" value="XM_018977604.2"/>
</dbReference>
<proteinExistence type="predicted"/>
<evidence type="ECO:0000256" key="6">
    <source>
        <dbReference type="RuleBase" id="RU367031"/>
    </source>
</evidence>
<dbReference type="PANTHER" id="PTHR31500:SF45">
    <property type="entry name" value="AT-HOOK MOTIF NUCLEAR-LOCALIZED PROTEIN"/>
    <property type="match status" value="1"/>
</dbReference>
<organism evidence="9 11">
    <name type="scientific">Juglans regia</name>
    <name type="common">English walnut</name>
    <dbReference type="NCBI Taxonomy" id="51240"/>
    <lineage>
        <taxon>Eukaryota</taxon>
        <taxon>Viridiplantae</taxon>
        <taxon>Streptophyta</taxon>
        <taxon>Embryophyta</taxon>
        <taxon>Tracheophyta</taxon>
        <taxon>Spermatophyta</taxon>
        <taxon>Magnoliopsida</taxon>
        <taxon>eudicotyledons</taxon>
        <taxon>Gunneridae</taxon>
        <taxon>Pentapetalae</taxon>
        <taxon>rosids</taxon>
        <taxon>fabids</taxon>
        <taxon>Fagales</taxon>
        <taxon>Juglandaceae</taxon>
        <taxon>Juglans</taxon>
    </lineage>
</organism>
<dbReference type="Gramene" id="Jr14_17570_p1">
    <property type="protein sequence ID" value="cds.Jr14_17570_p1"/>
    <property type="gene ID" value="Jr14_17570"/>
</dbReference>
<evidence type="ECO:0000256" key="1">
    <source>
        <dbReference type="ARBA" id="ARBA00003687"/>
    </source>
</evidence>
<evidence type="ECO:0000256" key="2">
    <source>
        <dbReference type="ARBA" id="ARBA00023015"/>
    </source>
</evidence>
<dbReference type="STRING" id="51240.A0A2I4FNC1"/>
<feature type="compositionally biased region" description="Basic residues" evidence="7">
    <location>
        <begin position="72"/>
        <end position="82"/>
    </location>
</feature>
<dbReference type="AlphaFoldDB" id="A0A2I4FNC1"/>
<dbReference type="GO" id="GO:0005634">
    <property type="term" value="C:nucleus"/>
    <property type="evidence" value="ECO:0007669"/>
    <property type="project" value="UniProtKB-SubCell"/>
</dbReference>
<keyword evidence="3 6" id="KW-0238">DNA-binding</keyword>
<dbReference type="InterPro" id="IPR017956">
    <property type="entry name" value="AT_hook_DNA-bd_motif"/>
</dbReference>
<dbReference type="OrthoDB" id="1588495at2759"/>
<dbReference type="SMART" id="SM00384">
    <property type="entry name" value="AT_hook"/>
    <property type="match status" value="2"/>
</dbReference>
<keyword evidence="2 6" id="KW-0805">Transcription regulation</keyword>
<gene>
    <name evidence="10 11" type="primary">LOC109000652</name>
</gene>
<dbReference type="PROSITE" id="PS51742">
    <property type="entry name" value="PPC"/>
    <property type="match status" value="1"/>
</dbReference>
<keyword evidence="4 6" id="KW-0804">Transcription</keyword>
<evidence type="ECO:0000313" key="9">
    <source>
        <dbReference type="Proteomes" id="UP000235220"/>
    </source>
</evidence>
<comment type="function">
    <text evidence="1 6">Transcription factor that specifically binds AT-rich DNA sequences related to the nuclear matrix attachment regions (MARs).</text>
</comment>